<dbReference type="HOGENOM" id="CLU_019624_4_0_0"/>
<accession>D2R5E4</accession>
<keyword evidence="1" id="KW-1133">Transmembrane helix</keyword>
<keyword evidence="1" id="KW-0812">Transmembrane</keyword>
<keyword evidence="1" id="KW-0472">Membrane</keyword>
<dbReference type="eggNOG" id="COG0486">
    <property type="taxonomic scope" value="Bacteria"/>
</dbReference>
<gene>
    <name evidence="3" type="ordered locus">Psta_0717</name>
</gene>
<dbReference type="InterPro" id="IPR027266">
    <property type="entry name" value="TrmE/GcvT-like"/>
</dbReference>
<dbReference type="EMBL" id="CP001848">
    <property type="protein sequence ID" value="ADB15403.1"/>
    <property type="molecule type" value="Genomic_DNA"/>
</dbReference>
<dbReference type="KEGG" id="psl:Psta_0717"/>
<dbReference type="PRINTS" id="PR00449">
    <property type="entry name" value="RASTRNSFRMNG"/>
</dbReference>
<dbReference type="Gene3D" id="1.20.120.430">
    <property type="entry name" value="tRNA modification GTPase MnmE domain 2"/>
    <property type="match status" value="1"/>
</dbReference>
<dbReference type="GO" id="GO:0005525">
    <property type="term" value="F:GTP binding"/>
    <property type="evidence" value="ECO:0007669"/>
    <property type="project" value="InterPro"/>
</dbReference>
<dbReference type="STRING" id="530564.Psta_0717"/>
<dbReference type="PROSITE" id="PS51709">
    <property type="entry name" value="G_TRME"/>
    <property type="match status" value="1"/>
</dbReference>
<proteinExistence type="predicted"/>
<dbReference type="Gene3D" id="3.30.1360.120">
    <property type="entry name" value="Probable tRNA modification gtpase trme, domain 1"/>
    <property type="match status" value="1"/>
</dbReference>
<dbReference type="InterPro" id="IPR006073">
    <property type="entry name" value="GTP-bd"/>
</dbReference>
<evidence type="ECO:0000313" key="3">
    <source>
        <dbReference type="EMBL" id="ADB15403.1"/>
    </source>
</evidence>
<feature type="domain" description="TrmE-type G" evidence="2">
    <location>
        <begin position="195"/>
        <end position="360"/>
    </location>
</feature>
<dbReference type="SUPFAM" id="SSF103025">
    <property type="entry name" value="Folate-binding domain"/>
    <property type="match status" value="1"/>
</dbReference>
<dbReference type="GO" id="GO:0002098">
    <property type="term" value="P:tRNA wobble uridine modification"/>
    <property type="evidence" value="ECO:0007669"/>
    <property type="project" value="TreeGrafter"/>
</dbReference>
<dbReference type="Gene3D" id="3.40.50.300">
    <property type="entry name" value="P-loop containing nucleotide triphosphate hydrolases"/>
    <property type="match status" value="1"/>
</dbReference>
<dbReference type="Pfam" id="PF01926">
    <property type="entry name" value="MMR_HSR1"/>
    <property type="match status" value="1"/>
</dbReference>
<dbReference type="PANTHER" id="PTHR42714:SF2">
    <property type="entry name" value="TRNA MODIFICATION GTPASE GTPBP3, MITOCHONDRIAL"/>
    <property type="match status" value="1"/>
</dbReference>
<dbReference type="GO" id="GO:0005737">
    <property type="term" value="C:cytoplasm"/>
    <property type="evidence" value="ECO:0007669"/>
    <property type="project" value="TreeGrafter"/>
</dbReference>
<dbReference type="OrthoDB" id="9805918at2"/>
<feature type="transmembrane region" description="Helical" evidence="1">
    <location>
        <begin position="12"/>
        <end position="39"/>
    </location>
</feature>
<evidence type="ECO:0000259" key="2">
    <source>
        <dbReference type="PROSITE" id="PS51709"/>
    </source>
</evidence>
<dbReference type="Proteomes" id="UP000001887">
    <property type="component" value="Chromosome"/>
</dbReference>
<sequence length="407" mass="43072" precursor="true">MATPSPNISAPLFAVLSPAGAAAIAVIAIWGEAALATLARTFRPLGTKQQTLPLKERVGSVLVGHWQSDLDGEAEEELVVALVAPDAAEISCHGGRSAVARITQSLAREGCVLVDPALYVARSTCDALKLQAMERLTRAKTSLAAAHLLDQTRGALSSAVRYMIDSLERGDVAGARRQIKDLLTTARQAIHLTEPYRVTIVGRPNAGKSALLNQLVGYARAMVFDQPGTTRDVVQVTTALGGYAVEISDTAGVRETSEPIEREGIERTLASIATCDLALLVFDQSAPLTADDQAFLAQVLPRLTAALIVVGNKSDLPPQCSFEQLAAINTTIARAPSLSASALTGAGIRELLALLEKQLVPTPLAQGSPLLFSRELEQAFRQILAALDQSNDPRAIARQLAELLARS</sequence>
<reference evidence="3 4" key="1">
    <citation type="journal article" date="2009" name="Stand. Genomic Sci.">
        <title>Complete genome sequence of Pirellula staleyi type strain (ATCC 27377).</title>
        <authorList>
            <person name="Clum A."/>
            <person name="Tindall B.J."/>
            <person name="Sikorski J."/>
            <person name="Ivanova N."/>
            <person name="Mavrommatis K."/>
            <person name="Lucas S."/>
            <person name="Glavina del Rio T."/>
            <person name="Nolan M."/>
            <person name="Chen F."/>
            <person name="Tice H."/>
            <person name="Pitluck S."/>
            <person name="Cheng J.F."/>
            <person name="Chertkov O."/>
            <person name="Brettin T."/>
            <person name="Han C."/>
            <person name="Detter J.C."/>
            <person name="Kuske C."/>
            <person name="Bruce D."/>
            <person name="Goodwin L."/>
            <person name="Ovchinikova G."/>
            <person name="Pati A."/>
            <person name="Mikhailova N."/>
            <person name="Chen A."/>
            <person name="Palaniappan K."/>
            <person name="Land M."/>
            <person name="Hauser L."/>
            <person name="Chang Y.J."/>
            <person name="Jeffries C.D."/>
            <person name="Chain P."/>
            <person name="Rohde M."/>
            <person name="Goker M."/>
            <person name="Bristow J."/>
            <person name="Eisen J.A."/>
            <person name="Markowitz V."/>
            <person name="Hugenholtz P."/>
            <person name="Kyrpides N.C."/>
            <person name="Klenk H.P."/>
            <person name="Lapidus A."/>
        </authorList>
    </citation>
    <scope>NUCLEOTIDE SEQUENCE [LARGE SCALE GENOMIC DNA]</scope>
    <source>
        <strain evidence="4">ATCC 27377 / DSM 6068 / ICPB 4128</strain>
    </source>
</reference>
<dbReference type="InterPro" id="IPR027368">
    <property type="entry name" value="MnmE_dom2"/>
</dbReference>
<dbReference type="PANTHER" id="PTHR42714">
    <property type="entry name" value="TRNA MODIFICATION GTPASE GTPBP3"/>
    <property type="match status" value="1"/>
</dbReference>
<dbReference type="GO" id="GO:0030488">
    <property type="term" value="P:tRNA methylation"/>
    <property type="evidence" value="ECO:0007669"/>
    <property type="project" value="TreeGrafter"/>
</dbReference>
<dbReference type="NCBIfam" id="TIGR00231">
    <property type="entry name" value="small_GTP"/>
    <property type="match status" value="1"/>
</dbReference>
<dbReference type="AlphaFoldDB" id="D2R5E4"/>
<keyword evidence="4" id="KW-1185">Reference proteome</keyword>
<organism evidence="3 4">
    <name type="scientific">Pirellula staleyi (strain ATCC 27377 / DSM 6068 / ICPB 4128)</name>
    <name type="common">Pirella staleyi</name>
    <dbReference type="NCBI Taxonomy" id="530564"/>
    <lineage>
        <taxon>Bacteria</taxon>
        <taxon>Pseudomonadati</taxon>
        <taxon>Planctomycetota</taxon>
        <taxon>Planctomycetia</taxon>
        <taxon>Pirellulales</taxon>
        <taxon>Pirellulaceae</taxon>
        <taxon>Pirellula</taxon>
    </lineage>
</organism>
<dbReference type="InterPro" id="IPR031168">
    <property type="entry name" value="G_TrmE"/>
</dbReference>
<name>D2R5E4_PIRSD</name>
<dbReference type="InterPro" id="IPR005225">
    <property type="entry name" value="Small_GTP-bd"/>
</dbReference>
<evidence type="ECO:0000256" key="1">
    <source>
        <dbReference type="SAM" id="Phobius"/>
    </source>
</evidence>
<evidence type="ECO:0000313" key="4">
    <source>
        <dbReference type="Proteomes" id="UP000001887"/>
    </source>
</evidence>
<protein>
    <submittedName>
        <fullName evidence="3">Small GTP-binding protein</fullName>
    </submittedName>
</protein>
<dbReference type="SUPFAM" id="SSF52540">
    <property type="entry name" value="P-loop containing nucleoside triphosphate hydrolases"/>
    <property type="match status" value="1"/>
</dbReference>
<dbReference type="InterPro" id="IPR027417">
    <property type="entry name" value="P-loop_NTPase"/>
</dbReference>
<dbReference type="CDD" id="cd04164">
    <property type="entry name" value="trmE"/>
    <property type="match status" value="1"/>
</dbReference>